<name>A0ABD3BHM3_9LAMI</name>
<protein>
    <submittedName>
        <fullName evidence="1">Uncharacterized protein</fullName>
    </submittedName>
</protein>
<organism evidence="1 2">
    <name type="scientific">Castilleja foliolosa</name>
    <dbReference type="NCBI Taxonomy" id="1961234"/>
    <lineage>
        <taxon>Eukaryota</taxon>
        <taxon>Viridiplantae</taxon>
        <taxon>Streptophyta</taxon>
        <taxon>Embryophyta</taxon>
        <taxon>Tracheophyta</taxon>
        <taxon>Spermatophyta</taxon>
        <taxon>Magnoliopsida</taxon>
        <taxon>eudicotyledons</taxon>
        <taxon>Gunneridae</taxon>
        <taxon>Pentapetalae</taxon>
        <taxon>asterids</taxon>
        <taxon>lamiids</taxon>
        <taxon>Lamiales</taxon>
        <taxon>Orobanchaceae</taxon>
        <taxon>Pedicularideae</taxon>
        <taxon>Castillejinae</taxon>
        <taxon>Castilleja</taxon>
    </lineage>
</organism>
<evidence type="ECO:0000313" key="2">
    <source>
        <dbReference type="Proteomes" id="UP001632038"/>
    </source>
</evidence>
<dbReference type="Proteomes" id="UP001632038">
    <property type="component" value="Unassembled WGS sequence"/>
</dbReference>
<sequence>MAAEQELNISVISRLHMVSAFRALEPPDVVISYAREFGGGSITETVQSCIWQHCISKADLKWQGPYVKRFLKKLITEIESSGGLVLDEMYEHYALIRSVKKAPRISSPRYCVFL</sequence>
<accession>A0ABD3BHM3</accession>
<evidence type="ECO:0000313" key="1">
    <source>
        <dbReference type="EMBL" id="KAL3616913.1"/>
    </source>
</evidence>
<reference evidence="2" key="1">
    <citation type="journal article" date="2024" name="IScience">
        <title>Strigolactones Initiate the Formation of Haustorium-like Structures in Castilleja.</title>
        <authorList>
            <person name="Buerger M."/>
            <person name="Peterson D."/>
            <person name="Chory J."/>
        </authorList>
    </citation>
    <scope>NUCLEOTIDE SEQUENCE [LARGE SCALE GENOMIC DNA]</scope>
</reference>
<gene>
    <name evidence="1" type="ORF">CASFOL_039307</name>
</gene>
<comment type="caution">
    <text evidence="1">The sequence shown here is derived from an EMBL/GenBank/DDBJ whole genome shotgun (WGS) entry which is preliminary data.</text>
</comment>
<dbReference type="EMBL" id="JAVIJP010000087">
    <property type="protein sequence ID" value="KAL3616913.1"/>
    <property type="molecule type" value="Genomic_DNA"/>
</dbReference>
<proteinExistence type="predicted"/>
<keyword evidence="2" id="KW-1185">Reference proteome</keyword>
<dbReference type="AlphaFoldDB" id="A0ABD3BHM3"/>